<name>A0A7C9VVF1_9PSEU</name>
<evidence type="ECO:0000259" key="1">
    <source>
        <dbReference type="Pfam" id="PF19054"/>
    </source>
</evidence>
<comment type="caution">
    <text evidence="2">The sequence shown here is derived from an EMBL/GenBank/DDBJ whole genome shotgun (WGS) entry which is preliminary data.</text>
</comment>
<keyword evidence="3" id="KW-1185">Reference proteome</keyword>
<organism evidence="2 3">
    <name type="scientific">Lentzea alba</name>
    <dbReference type="NCBI Taxonomy" id="2714351"/>
    <lineage>
        <taxon>Bacteria</taxon>
        <taxon>Bacillati</taxon>
        <taxon>Actinomycetota</taxon>
        <taxon>Actinomycetes</taxon>
        <taxon>Pseudonocardiales</taxon>
        <taxon>Pseudonocardiaceae</taxon>
        <taxon>Lentzea</taxon>
    </lineage>
</organism>
<dbReference type="RefSeq" id="WP_166044389.1">
    <property type="nucleotide sequence ID" value="NZ_JAAMPJ010000001.1"/>
</dbReference>
<proteinExistence type="predicted"/>
<feature type="domain" description="DUF5753" evidence="1">
    <location>
        <begin position="109"/>
        <end position="280"/>
    </location>
</feature>
<accession>A0A7C9VVF1</accession>
<dbReference type="Pfam" id="PF19054">
    <property type="entry name" value="DUF5753"/>
    <property type="match status" value="1"/>
</dbReference>
<evidence type="ECO:0000313" key="3">
    <source>
        <dbReference type="Proteomes" id="UP000481360"/>
    </source>
</evidence>
<evidence type="ECO:0000313" key="2">
    <source>
        <dbReference type="EMBL" id="NGY58339.1"/>
    </source>
</evidence>
<sequence>MGTLLFFLHHLTSSSMNGDPSTPYSRDLGDELRQVRERFTTFRARKIARMLGWDPGKVSNIEHGKVRATEIDLIQYLGRCGRSQVFIEDFLNRYRSAFDHYFVQVPTNLRTVTMAESSADKITSYSLTAIPGLVQTEDYATAHFQTGTIAPDEIEAAVRFRMERQAILRRPNRPLCTFYIHENALQLKIGSDAVMEDQLMRLLFHTHIIRIVPASSGAAGVFAAPYVLWEYEKRSSVAYTESDLAMVFVQDLAGVKTCKSIFAQLDALALSEEQSRSMVADLASRSREDLSGRRLHLA</sequence>
<dbReference type="EMBL" id="JAAMPJ010000001">
    <property type="protein sequence ID" value="NGY58339.1"/>
    <property type="molecule type" value="Genomic_DNA"/>
</dbReference>
<dbReference type="InterPro" id="IPR043917">
    <property type="entry name" value="DUF5753"/>
</dbReference>
<protein>
    <submittedName>
        <fullName evidence="2">Helix-turn-helix domain-containing protein</fullName>
    </submittedName>
</protein>
<reference evidence="2 3" key="1">
    <citation type="submission" date="2020-03" db="EMBL/GenBank/DDBJ databases">
        <title>Isolation and identification of active actinomycetes.</title>
        <authorList>
            <person name="Sun X."/>
        </authorList>
    </citation>
    <scope>NUCLEOTIDE SEQUENCE [LARGE SCALE GENOMIC DNA]</scope>
    <source>
        <strain evidence="2 3">NEAU-D13</strain>
    </source>
</reference>
<dbReference type="AlphaFoldDB" id="A0A7C9VVF1"/>
<gene>
    <name evidence="2" type="ORF">G7043_05245</name>
</gene>
<dbReference type="Proteomes" id="UP000481360">
    <property type="component" value="Unassembled WGS sequence"/>
</dbReference>